<dbReference type="PANTHER" id="PTHR21600:SF71">
    <property type="entry name" value="PSEUDOURIDINE SYNTHASE"/>
    <property type="match status" value="1"/>
</dbReference>
<dbReference type="PROSITE" id="PS01129">
    <property type="entry name" value="PSI_RLU"/>
    <property type="match status" value="1"/>
</dbReference>
<evidence type="ECO:0000256" key="2">
    <source>
        <dbReference type="ARBA" id="ARBA00010876"/>
    </source>
</evidence>
<accession>A0A942TBZ7</accession>
<dbReference type="Proteomes" id="UP000681414">
    <property type="component" value="Unassembled WGS sequence"/>
</dbReference>
<evidence type="ECO:0000313" key="8">
    <source>
        <dbReference type="Proteomes" id="UP000681414"/>
    </source>
</evidence>
<feature type="active site" evidence="3">
    <location>
        <position position="125"/>
    </location>
</feature>
<dbReference type="InterPro" id="IPR006145">
    <property type="entry name" value="PsdUridine_synth_RsuA/RluA"/>
</dbReference>
<dbReference type="EC" id="5.4.99.-" evidence="4"/>
<proteinExistence type="inferred from homology"/>
<evidence type="ECO:0000313" key="7">
    <source>
        <dbReference type="EMBL" id="MBS4193514.1"/>
    </source>
</evidence>
<dbReference type="RefSeq" id="WP_213122816.1">
    <property type="nucleotide sequence ID" value="NZ_JAGYPG010000001.1"/>
</dbReference>
<sequence>MRVFIQEQWNGMTIEHLLRTEWKVPKKLIHHLRMDKAITVNRDFVNWSTPLHHGDELFISLCEEDNMLAPFAYPLEILYEDDYLLVVNKPTDMATHPNERETNTLANAVSYHLQGEYPRHIHRLDKNTTGAVLFAKNIFSQVILDRMLTDREIKRTYLALADGMIRNKNGKISEPIGRDRHHPTRRRVSKTGQQAITHYKVINTFKKENLSLIECSLDTGRTHQIRVHLSFIGHPLAGDKLYGGSPKFPRQALHARKLEFTHPFLLKKIQVTASFLDSPSIFDKFL</sequence>
<dbReference type="InterPro" id="IPR050188">
    <property type="entry name" value="RluA_PseudoU_synthase"/>
</dbReference>
<evidence type="ECO:0000256" key="1">
    <source>
        <dbReference type="ARBA" id="ARBA00000073"/>
    </source>
</evidence>
<keyword evidence="8" id="KW-1185">Reference proteome</keyword>
<evidence type="ECO:0000256" key="3">
    <source>
        <dbReference type="PIRSR" id="PIRSR606225-1"/>
    </source>
</evidence>
<dbReference type="PANTHER" id="PTHR21600">
    <property type="entry name" value="MITOCHONDRIAL RNA PSEUDOURIDINE SYNTHASE"/>
    <property type="match status" value="1"/>
</dbReference>
<evidence type="ECO:0000256" key="5">
    <source>
        <dbReference type="SAM" id="MobiDB-lite"/>
    </source>
</evidence>
<dbReference type="SUPFAM" id="SSF55120">
    <property type="entry name" value="Pseudouridine synthase"/>
    <property type="match status" value="1"/>
</dbReference>
<comment type="function">
    <text evidence="4">Responsible for synthesis of pseudouridine from uracil.</text>
</comment>
<feature type="compositionally biased region" description="Basic residues" evidence="5">
    <location>
        <begin position="179"/>
        <end position="189"/>
    </location>
</feature>
<dbReference type="InterPro" id="IPR006225">
    <property type="entry name" value="PsdUridine_synth_RluC/D"/>
</dbReference>
<gene>
    <name evidence="7" type="ORF">KHA97_00335</name>
</gene>
<evidence type="ECO:0000259" key="6">
    <source>
        <dbReference type="Pfam" id="PF00849"/>
    </source>
</evidence>
<feature type="region of interest" description="Disordered" evidence="5">
    <location>
        <begin position="171"/>
        <end position="192"/>
    </location>
</feature>
<dbReference type="GO" id="GO:0003723">
    <property type="term" value="F:RNA binding"/>
    <property type="evidence" value="ECO:0007669"/>
    <property type="project" value="InterPro"/>
</dbReference>
<dbReference type="Pfam" id="PF00849">
    <property type="entry name" value="PseudoU_synth_2"/>
    <property type="match status" value="1"/>
</dbReference>
<evidence type="ECO:0000256" key="4">
    <source>
        <dbReference type="RuleBase" id="RU362028"/>
    </source>
</evidence>
<comment type="caution">
    <text evidence="7">The sequence shown here is derived from an EMBL/GenBank/DDBJ whole genome shotgun (WGS) entry which is preliminary data.</text>
</comment>
<dbReference type="GO" id="GO:0140098">
    <property type="term" value="F:catalytic activity, acting on RNA"/>
    <property type="evidence" value="ECO:0007669"/>
    <property type="project" value="UniProtKB-ARBA"/>
</dbReference>
<protein>
    <recommendedName>
        <fullName evidence="4">Pseudouridine synthase</fullName>
        <ecNumber evidence="4">5.4.99.-</ecNumber>
    </recommendedName>
</protein>
<dbReference type="Gene3D" id="3.30.2350.10">
    <property type="entry name" value="Pseudouridine synthase"/>
    <property type="match status" value="1"/>
</dbReference>
<dbReference type="GO" id="GO:0000455">
    <property type="term" value="P:enzyme-directed rRNA pseudouridine synthesis"/>
    <property type="evidence" value="ECO:0007669"/>
    <property type="project" value="TreeGrafter"/>
</dbReference>
<name>A0A942TBZ7_9BACI</name>
<dbReference type="InterPro" id="IPR006224">
    <property type="entry name" value="PsdUridine_synth_RluA-like_CS"/>
</dbReference>
<dbReference type="InterPro" id="IPR020103">
    <property type="entry name" value="PsdUridine_synth_cat_dom_sf"/>
</dbReference>
<reference evidence="7 8" key="1">
    <citation type="submission" date="2021-05" db="EMBL/GenBank/DDBJ databases">
        <title>Novel Bacillus species.</title>
        <authorList>
            <person name="Liu G."/>
        </authorList>
    </citation>
    <scope>NUCLEOTIDE SEQUENCE [LARGE SCALE GENOMIC DNA]</scope>
    <source>
        <strain evidence="8">FJAT-49780</strain>
    </source>
</reference>
<dbReference type="AlphaFoldDB" id="A0A942TBZ7"/>
<dbReference type="GO" id="GO:0009982">
    <property type="term" value="F:pseudouridine synthase activity"/>
    <property type="evidence" value="ECO:0007669"/>
    <property type="project" value="InterPro"/>
</dbReference>
<keyword evidence="4" id="KW-0413">Isomerase</keyword>
<dbReference type="EMBL" id="JAGYPG010000001">
    <property type="protein sequence ID" value="MBS4193514.1"/>
    <property type="molecule type" value="Genomic_DNA"/>
</dbReference>
<comment type="similarity">
    <text evidence="2 4">Belongs to the pseudouridine synthase RluA family.</text>
</comment>
<organism evidence="7 8">
    <name type="scientific">Lederbergia citri</name>
    <dbReference type="NCBI Taxonomy" id="2833580"/>
    <lineage>
        <taxon>Bacteria</taxon>
        <taxon>Bacillati</taxon>
        <taxon>Bacillota</taxon>
        <taxon>Bacilli</taxon>
        <taxon>Bacillales</taxon>
        <taxon>Bacillaceae</taxon>
        <taxon>Lederbergia</taxon>
    </lineage>
</organism>
<dbReference type="NCBIfam" id="TIGR00005">
    <property type="entry name" value="rluA_subfam"/>
    <property type="match status" value="1"/>
</dbReference>
<feature type="domain" description="Pseudouridine synthase RsuA/RluA-like" evidence="6">
    <location>
        <begin position="83"/>
        <end position="230"/>
    </location>
</feature>
<dbReference type="CDD" id="cd02869">
    <property type="entry name" value="PseudoU_synth_RluA_like"/>
    <property type="match status" value="1"/>
</dbReference>
<comment type="catalytic activity">
    <reaction evidence="1 4">
        <text>a uridine in RNA = a pseudouridine in RNA</text>
        <dbReference type="Rhea" id="RHEA:48348"/>
        <dbReference type="Rhea" id="RHEA-COMP:12068"/>
        <dbReference type="Rhea" id="RHEA-COMP:12069"/>
        <dbReference type="ChEBI" id="CHEBI:65314"/>
        <dbReference type="ChEBI" id="CHEBI:65315"/>
    </reaction>
</comment>